<reference evidence="3 4" key="1">
    <citation type="submission" date="2019-04" db="EMBL/GenBank/DDBJ databases">
        <title>Flavobacterium sp. GS03.</title>
        <authorList>
            <person name="Kim H."/>
        </authorList>
    </citation>
    <scope>NUCLEOTIDE SEQUENCE [LARGE SCALE GENOMIC DNA]</scope>
    <source>
        <strain evidence="3 4">GS03</strain>
    </source>
</reference>
<dbReference type="Pfam" id="PF18962">
    <property type="entry name" value="Por_Secre_tail"/>
    <property type="match status" value="1"/>
</dbReference>
<dbReference type="InterPro" id="IPR026444">
    <property type="entry name" value="Secre_tail"/>
</dbReference>
<dbReference type="KEGG" id="fsn:GS03_01931"/>
<keyword evidence="1" id="KW-0732">Signal</keyword>
<organism evidence="3 4">
    <name type="scientific">Flavobacterium sangjuense</name>
    <dbReference type="NCBI Taxonomy" id="2518177"/>
    <lineage>
        <taxon>Bacteria</taxon>
        <taxon>Pseudomonadati</taxon>
        <taxon>Bacteroidota</taxon>
        <taxon>Flavobacteriia</taxon>
        <taxon>Flavobacteriales</taxon>
        <taxon>Flavobacteriaceae</taxon>
        <taxon>Flavobacterium</taxon>
    </lineage>
</organism>
<dbReference type="EMBL" id="CP038810">
    <property type="protein sequence ID" value="QBZ98426.1"/>
    <property type="molecule type" value="Genomic_DNA"/>
</dbReference>
<proteinExistence type="predicted"/>
<evidence type="ECO:0000313" key="3">
    <source>
        <dbReference type="EMBL" id="QBZ98426.1"/>
    </source>
</evidence>
<evidence type="ECO:0000259" key="2">
    <source>
        <dbReference type="Pfam" id="PF18962"/>
    </source>
</evidence>
<feature type="domain" description="Secretion system C-terminal sorting" evidence="2">
    <location>
        <begin position="367"/>
        <end position="431"/>
    </location>
</feature>
<dbReference type="Gene3D" id="3.40.50.880">
    <property type="match status" value="1"/>
</dbReference>
<dbReference type="RefSeq" id="WP_168710294.1">
    <property type="nucleotide sequence ID" value="NZ_CP038810.1"/>
</dbReference>
<name>A0A4P7PUK6_9FLAO</name>
<gene>
    <name evidence="3" type="ORF">GS03_01931</name>
</gene>
<dbReference type="SUPFAM" id="SSF52317">
    <property type="entry name" value="Class I glutamine amidotransferase-like"/>
    <property type="match status" value="1"/>
</dbReference>
<keyword evidence="4" id="KW-1185">Reference proteome</keyword>
<accession>A0A4P7PUK6</accession>
<dbReference type="Proteomes" id="UP000296862">
    <property type="component" value="Chromosome"/>
</dbReference>
<protein>
    <recommendedName>
        <fullName evidence="2">Secretion system C-terminal sorting domain-containing protein</fullName>
    </recommendedName>
</protein>
<dbReference type="NCBIfam" id="TIGR04183">
    <property type="entry name" value="Por_Secre_tail"/>
    <property type="match status" value="1"/>
</dbReference>
<evidence type="ECO:0000313" key="4">
    <source>
        <dbReference type="Proteomes" id="UP000296862"/>
    </source>
</evidence>
<sequence length="433" mass="46981">MKKLLLLLLPVLGYSQGYTSYFTGNTTNITTNPEFGVCMMGGAAVQDNAMIWLLQKANGGDVVVLRCSGGNEENVYMSGLGVTVNSIETLVITSVAGATNPYVLDKVANAEMIWFADGNQWDYISFFKDNALEDLINYHINDKHSPVGGAGAGMSILGENYFTAQNGNVTSAEALNNPYNANVTIGGFAPVPPFYSFLSVPGLGNVITDSHYDNPDGRGRHLTFMARILKDMISPGTSGIGCNEHTAICFGADMIGHVYGNYPSSQDYAYFIQPSCFWATPGPYCNSGQPLTWGGLMTYVVPGTPNGENYFKVNDWGNFWSINYAGGSWEDWAVVGGVLSTSSGIGPIMSCALAVDEHELNKFNALPNPFSNYIRLENAENTMVEIYDGLGKRVFADSNFTTNTIDTSQFSSGLYFVKIQKDGKFTTKKMVKN</sequence>
<evidence type="ECO:0000256" key="1">
    <source>
        <dbReference type="ARBA" id="ARBA00022729"/>
    </source>
</evidence>
<dbReference type="AlphaFoldDB" id="A0A4P7PUK6"/>
<dbReference type="InterPro" id="IPR029062">
    <property type="entry name" value="Class_I_gatase-like"/>
</dbReference>